<proteinExistence type="predicted"/>
<dbReference type="PANTHER" id="PTHR46245">
    <property type="entry name" value="B3 DOMAIN-CONTAINING PROTEIN OS07G0563300"/>
    <property type="match status" value="1"/>
</dbReference>
<name>A0ABC8RBY6_9AQUA</name>
<keyword evidence="2" id="KW-0863">Zinc-finger</keyword>
<feature type="region of interest" description="Disordered" evidence="4">
    <location>
        <begin position="44"/>
        <end position="65"/>
    </location>
</feature>
<feature type="compositionally biased region" description="Basic and acidic residues" evidence="4">
    <location>
        <begin position="337"/>
        <end position="349"/>
    </location>
</feature>
<sequence length="499" mass="55149">MTYRMTCDVEQSMPGRRQWKLGVWEYGVTFSRVEPEGKLVMGCRKASNAPSSDQGNETVNTGNGVVSTRRDVSIANAADQASTLSKVDKSGYIAREVLEAKPSSRKKRKNSTLGSKSKRPRVENEDRMELNLTWEQAQGLLRPPPDRAPTIVVIEGFEFEEYEDAPVIGRPTIPAADNMGEEIQWAQCEDCFKWRKVPANALLPLKWTCSRNSWDPDRSLCLAAQELTSEHLQDLLDTSNKAASKKMKAAKQDPDSAGAMEGLDKLADLAIQEEGESLPSSSQATTKHPRHRPGCTCIVCIQPPSGKGHKHKQSCDCNVCATVKRRFHTLLLRREKKQSEKEAETERQKLQQQLLPEQMLDGDVQQCGDAGNTSPNQEMVCHEGSENDPNMRRTSISPFKCQIDLNIQPEREEDLSPSSDSGGTMRLLQDATVTYLRQQRFSNSISNGNLVGNQTKQDGFGGGNCSSNTASGSSLQKPEANHDIITPINPLASTSTTDR</sequence>
<dbReference type="AlphaFoldDB" id="A0ABC8RBY6"/>
<feature type="region of interest" description="Disordered" evidence="4">
    <location>
        <begin position="98"/>
        <end position="127"/>
    </location>
</feature>
<evidence type="ECO:0000313" key="6">
    <source>
        <dbReference type="EMBL" id="CAK9141791.1"/>
    </source>
</evidence>
<evidence type="ECO:0000256" key="1">
    <source>
        <dbReference type="ARBA" id="ARBA00022723"/>
    </source>
</evidence>
<reference evidence="6 7" key="1">
    <citation type="submission" date="2024-02" db="EMBL/GenBank/DDBJ databases">
        <authorList>
            <person name="Vignale AGUSTIN F."/>
            <person name="Sosa J E."/>
            <person name="Modenutti C."/>
        </authorList>
    </citation>
    <scope>NUCLEOTIDE SEQUENCE [LARGE SCALE GENOMIC DNA]</scope>
</reference>
<dbReference type="Pfam" id="PF07496">
    <property type="entry name" value="zf-CW"/>
    <property type="match status" value="1"/>
</dbReference>
<feature type="domain" description="CW-type" evidence="5">
    <location>
        <begin position="179"/>
        <end position="229"/>
    </location>
</feature>
<keyword evidence="1" id="KW-0479">Metal-binding</keyword>
<protein>
    <recommendedName>
        <fullName evidence="5">CW-type domain-containing protein</fullName>
    </recommendedName>
</protein>
<feature type="region of interest" description="Disordered" evidence="4">
    <location>
        <begin position="334"/>
        <end position="394"/>
    </location>
</feature>
<dbReference type="GO" id="GO:0008270">
    <property type="term" value="F:zinc ion binding"/>
    <property type="evidence" value="ECO:0007669"/>
    <property type="project" value="UniProtKB-KW"/>
</dbReference>
<keyword evidence="7" id="KW-1185">Reference proteome</keyword>
<evidence type="ECO:0000313" key="7">
    <source>
        <dbReference type="Proteomes" id="UP001642360"/>
    </source>
</evidence>
<dbReference type="Proteomes" id="UP001642360">
    <property type="component" value="Unassembled WGS sequence"/>
</dbReference>
<evidence type="ECO:0000256" key="2">
    <source>
        <dbReference type="ARBA" id="ARBA00022771"/>
    </source>
</evidence>
<organism evidence="6 7">
    <name type="scientific">Ilex paraguariensis</name>
    <name type="common">yerba mate</name>
    <dbReference type="NCBI Taxonomy" id="185542"/>
    <lineage>
        <taxon>Eukaryota</taxon>
        <taxon>Viridiplantae</taxon>
        <taxon>Streptophyta</taxon>
        <taxon>Embryophyta</taxon>
        <taxon>Tracheophyta</taxon>
        <taxon>Spermatophyta</taxon>
        <taxon>Magnoliopsida</taxon>
        <taxon>eudicotyledons</taxon>
        <taxon>Gunneridae</taxon>
        <taxon>Pentapetalae</taxon>
        <taxon>asterids</taxon>
        <taxon>campanulids</taxon>
        <taxon>Aquifoliales</taxon>
        <taxon>Aquifoliaceae</taxon>
        <taxon>Ilex</taxon>
    </lineage>
</organism>
<gene>
    <name evidence="6" type="ORF">ILEXP_LOCUS9416</name>
</gene>
<dbReference type="EMBL" id="CAUOFW020001174">
    <property type="protein sequence ID" value="CAK9141791.1"/>
    <property type="molecule type" value="Genomic_DNA"/>
</dbReference>
<evidence type="ECO:0000256" key="3">
    <source>
        <dbReference type="ARBA" id="ARBA00022833"/>
    </source>
</evidence>
<feature type="region of interest" description="Disordered" evidence="4">
    <location>
        <begin position="446"/>
        <end position="499"/>
    </location>
</feature>
<accession>A0ABC8RBY6</accession>
<feature type="compositionally biased region" description="Polar residues" evidence="4">
    <location>
        <begin position="465"/>
        <end position="476"/>
    </location>
</feature>
<evidence type="ECO:0000256" key="4">
    <source>
        <dbReference type="SAM" id="MobiDB-lite"/>
    </source>
</evidence>
<feature type="compositionally biased region" description="Polar residues" evidence="4">
    <location>
        <begin position="446"/>
        <end position="457"/>
    </location>
</feature>
<dbReference type="PANTHER" id="PTHR46245:SF10">
    <property type="entry name" value="B3 DOMAIN-CONTAINING TRANSCRIPTION FACTOR VAL3"/>
    <property type="match status" value="1"/>
</dbReference>
<dbReference type="InterPro" id="IPR011124">
    <property type="entry name" value="Znf_CW"/>
</dbReference>
<feature type="compositionally biased region" description="Polar residues" evidence="4">
    <location>
        <begin position="48"/>
        <end position="65"/>
    </location>
</feature>
<keyword evidence="3" id="KW-0862">Zinc</keyword>
<dbReference type="PROSITE" id="PS51050">
    <property type="entry name" value="ZF_CW"/>
    <property type="match status" value="1"/>
</dbReference>
<feature type="compositionally biased region" description="Basic and acidic residues" evidence="4">
    <location>
        <begin position="380"/>
        <end position="391"/>
    </location>
</feature>
<evidence type="ECO:0000259" key="5">
    <source>
        <dbReference type="PROSITE" id="PS51050"/>
    </source>
</evidence>
<dbReference type="Gene3D" id="3.30.40.100">
    <property type="match status" value="1"/>
</dbReference>
<comment type="caution">
    <text evidence="6">The sequence shown here is derived from an EMBL/GenBank/DDBJ whole genome shotgun (WGS) entry which is preliminary data.</text>
</comment>